<accession>A0A6S6UDS8</accession>
<evidence type="ECO:0000313" key="1">
    <source>
        <dbReference type="EMBL" id="CAA6830109.1"/>
    </source>
</evidence>
<dbReference type="EMBL" id="CACVAQ010000534">
    <property type="protein sequence ID" value="CAA6830109.1"/>
    <property type="molecule type" value="Genomic_DNA"/>
</dbReference>
<dbReference type="AlphaFoldDB" id="A0A6S6UDS8"/>
<sequence>MNYLSTLLFWSISSLAFCQELPRVIKKVKPALFINNIDNERVYQQANIRENLVVFSRNFENRPIEEVQQSFHYSFLDTKHKTWLLEFQFDRHDIKLHKGLNMEPVGCNDLGFKVYTKKENNWKDCTLESLPDDFLLVVSKHFQTLQKSGLGMYFYNQDPAQAVSIFLEKNKLIFRQNGKIKLSLAWKKEGFVWKNKTSN</sequence>
<proteinExistence type="predicted"/>
<organism evidence="1">
    <name type="scientific">uncultured Aureispira sp</name>
    <dbReference type="NCBI Taxonomy" id="1331704"/>
    <lineage>
        <taxon>Bacteria</taxon>
        <taxon>Pseudomonadati</taxon>
        <taxon>Bacteroidota</taxon>
        <taxon>Saprospiria</taxon>
        <taxon>Saprospirales</taxon>
        <taxon>Saprospiraceae</taxon>
        <taxon>Aureispira</taxon>
        <taxon>environmental samples</taxon>
    </lineage>
</organism>
<name>A0A6S6UDS8_9BACT</name>
<protein>
    <submittedName>
        <fullName evidence="1">Uncharacterized protein</fullName>
    </submittedName>
</protein>
<gene>
    <name evidence="1" type="ORF">HELGO_WM26516</name>
</gene>
<reference evidence="1" key="1">
    <citation type="submission" date="2020-01" db="EMBL/GenBank/DDBJ databases">
        <authorList>
            <person name="Meier V. D."/>
            <person name="Meier V D."/>
        </authorList>
    </citation>
    <scope>NUCLEOTIDE SEQUENCE</scope>
    <source>
        <strain evidence="1">HLG_WM_MAG_10</strain>
    </source>
</reference>